<proteinExistence type="inferred from homology"/>
<evidence type="ECO:0000256" key="1">
    <source>
        <dbReference type="ARBA" id="ARBA00004781"/>
    </source>
</evidence>
<reference evidence="8 9" key="1">
    <citation type="submission" date="2019-05" db="EMBL/GenBank/DDBJ databases">
        <title>Marinobacter panjinensis sp. nov., a moderately halophilic bacterium isolated from sea tidal flat environment.</title>
        <authorList>
            <person name="Yang W."/>
            <person name="An M."/>
            <person name="He W."/>
            <person name="Luo X."/>
            <person name="Zhu L."/>
            <person name="Chen G."/>
            <person name="Zhang Y."/>
            <person name="Wang Y."/>
        </authorList>
    </citation>
    <scope>NUCLEOTIDE SEQUENCE [LARGE SCALE GENOMIC DNA]</scope>
    <source>
        <strain evidence="8 9">PJ-16</strain>
    </source>
</reference>
<dbReference type="Gene3D" id="3.40.50.720">
    <property type="entry name" value="NAD(P)-binding Rossmann-like Domain"/>
    <property type="match status" value="1"/>
</dbReference>
<evidence type="ECO:0000256" key="5">
    <source>
        <dbReference type="ARBA" id="ARBA00048200"/>
    </source>
</evidence>
<dbReference type="PANTHER" id="PTHR10491:SF4">
    <property type="entry name" value="METHIONINE ADENOSYLTRANSFERASE 2 SUBUNIT BETA"/>
    <property type="match status" value="1"/>
</dbReference>
<comment type="function">
    <text evidence="6">Catalyzes the reduction of dTDP-6-deoxy-L-lyxo-4-hexulose to yield dTDP-L-rhamnose.</text>
</comment>
<comment type="pathway">
    <text evidence="1 6">Carbohydrate biosynthesis; dTDP-L-rhamnose biosynthesis.</text>
</comment>
<dbReference type="AlphaFoldDB" id="A0A4U6R1H4"/>
<evidence type="ECO:0000256" key="4">
    <source>
        <dbReference type="ARBA" id="ARBA00017099"/>
    </source>
</evidence>
<keyword evidence="9" id="KW-1185">Reference proteome</keyword>
<dbReference type="SUPFAM" id="SSF51735">
    <property type="entry name" value="NAD(P)-binding Rossmann-fold domains"/>
    <property type="match status" value="1"/>
</dbReference>
<comment type="cofactor">
    <cofactor evidence="6">
        <name>Mg(2+)</name>
        <dbReference type="ChEBI" id="CHEBI:18420"/>
    </cofactor>
    <text evidence="6">Binds 1 Mg(2+) ion per monomer.</text>
</comment>
<keyword evidence="6" id="KW-0560">Oxidoreductase</keyword>
<keyword evidence="6" id="KW-0521">NADP</keyword>
<accession>A0A4U6R1H4</accession>
<dbReference type="GO" id="GO:0019305">
    <property type="term" value="P:dTDP-rhamnose biosynthetic process"/>
    <property type="evidence" value="ECO:0007669"/>
    <property type="project" value="UniProtKB-UniPathway"/>
</dbReference>
<feature type="domain" description="RmlD-like substrate binding" evidence="7">
    <location>
        <begin position="13"/>
        <end position="299"/>
    </location>
</feature>
<dbReference type="InterPro" id="IPR029903">
    <property type="entry name" value="RmlD-like-bd"/>
</dbReference>
<comment type="caution">
    <text evidence="8">The sequence shown here is derived from an EMBL/GenBank/DDBJ whole genome shotgun (WGS) entry which is preliminary data.</text>
</comment>
<dbReference type="InterPro" id="IPR005913">
    <property type="entry name" value="dTDP_dehydrorham_reduct"/>
</dbReference>
<dbReference type="GO" id="GO:0005829">
    <property type="term" value="C:cytosol"/>
    <property type="evidence" value="ECO:0007669"/>
    <property type="project" value="TreeGrafter"/>
</dbReference>
<sequence>MNSPNLNNLRDKTIIITGADGMLGRAFEECLVNKAPSANVSCFSRSRLDVTDRNSVLNLTSLDPDIIIHCAGLTNADECTRNPDLAYNVHYKGTKNIIELAQNNSALVIYPQSVFIFDGQELPVTEKTKPCPPFVYGKAKLMAEQSLLDELENVLIVRMAGFFGGDDKDKNFVGQFVRSLRDMKKDGRCAIEVGDRIWQPTYTLDLALNTLLLAALDKRGIYHMGALGEATFYEVALACIEFLGLENAIKLLPISSAVFDDNENARRPKRMVTRNDRLDSEGINYQRHWRDALREYLERPYFKNLKTSSRINDDQK</sequence>
<evidence type="ECO:0000313" key="9">
    <source>
        <dbReference type="Proteomes" id="UP000308488"/>
    </source>
</evidence>
<dbReference type="RefSeq" id="WP_137434668.1">
    <property type="nucleotide sequence ID" value="NZ_JANRHC010000005.1"/>
</dbReference>
<evidence type="ECO:0000313" key="8">
    <source>
        <dbReference type="EMBL" id="TKV67249.1"/>
    </source>
</evidence>
<evidence type="ECO:0000256" key="6">
    <source>
        <dbReference type="RuleBase" id="RU364082"/>
    </source>
</evidence>
<dbReference type="OrthoDB" id="8770295at2"/>
<dbReference type="UniPathway" id="UPA00281"/>
<dbReference type="EMBL" id="SZYH01000001">
    <property type="protein sequence ID" value="TKV67249.1"/>
    <property type="molecule type" value="Genomic_DNA"/>
</dbReference>
<evidence type="ECO:0000256" key="3">
    <source>
        <dbReference type="ARBA" id="ARBA00012929"/>
    </source>
</evidence>
<gene>
    <name evidence="8" type="ORF">FDP08_03685</name>
</gene>
<dbReference type="Pfam" id="PF04321">
    <property type="entry name" value="RmlD_sub_bind"/>
    <property type="match status" value="1"/>
</dbReference>
<comment type="similarity">
    <text evidence="2 6">Belongs to the dTDP-4-dehydrorhamnose reductase family.</text>
</comment>
<dbReference type="Gene3D" id="3.90.25.10">
    <property type="entry name" value="UDP-galactose 4-epimerase, domain 1"/>
    <property type="match status" value="1"/>
</dbReference>
<protein>
    <recommendedName>
        <fullName evidence="4 6">dTDP-4-dehydrorhamnose reductase</fullName>
        <ecNumber evidence="3 6">1.1.1.133</ecNumber>
    </recommendedName>
</protein>
<dbReference type="InterPro" id="IPR036291">
    <property type="entry name" value="NAD(P)-bd_dom_sf"/>
</dbReference>
<organism evidence="8 9">
    <name type="scientific">Marinobacter panjinensis</name>
    <dbReference type="NCBI Taxonomy" id="2576384"/>
    <lineage>
        <taxon>Bacteria</taxon>
        <taxon>Pseudomonadati</taxon>
        <taxon>Pseudomonadota</taxon>
        <taxon>Gammaproteobacteria</taxon>
        <taxon>Pseudomonadales</taxon>
        <taxon>Marinobacteraceae</taxon>
        <taxon>Marinobacter</taxon>
    </lineage>
</organism>
<dbReference type="GO" id="GO:0008831">
    <property type="term" value="F:dTDP-4-dehydrorhamnose reductase activity"/>
    <property type="evidence" value="ECO:0007669"/>
    <property type="project" value="UniProtKB-EC"/>
</dbReference>
<dbReference type="Proteomes" id="UP000308488">
    <property type="component" value="Unassembled WGS sequence"/>
</dbReference>
<evidence type="ECO:0000259" key="7">
    <source>
        <dbReference type="Pfam" id="PF04321"/>
    </source>
</evidence>
<dbReference type="PANTHER" id="PTHR10491">
    <property type="entry name" value="DTDP-4-DEHYDRORHAMNOSE REDUCTASE"/>
    <property type="match status" value="1"/>
</dbReference>
<name>A0A4U6R1H4_9GAMM</name>
<evidence type="ECO:0000256" key="2">
    <source>
        <dbReference type="ARBA" id="ARBA00010944"/>
    </source>
</evidence>
<dbReference type="EC" id="1.1.1.133" evidence="3 6"/>
<comment type="catalytic activity">
    <reaction evidence="5 6">
        <text>dTDP-beta-L-rhamnose + NADP(+) = dTDP-4-dehydro-beta-L-rhamnose + NADPH + H(+)</text>
        <dbReference type="Rhea" id="RHEA:21796"/>
        <dbReference type="ChEBI" id="CHEBI:15378"/>
        <dbReference type="ChEBI" id="CHEBI:57510"/>
        <dbReference type="ChEBI" id="CHEBI:57783"/>
        <dbReference type="ChEBI" id="CHEBI:58349"/>
        <dbReference type="ChEBI" id="CHEBI:62830"/>
        <dbReference type="EC" id="1.1.1.133"/>
    </reaction>
</comment>
<dbReference type="UniPathway" id="UPA00124"/>
<dbReference type="GO" id="GO:0009243">
    <property type="term" value="P:O antigen biosynthetic process"/>
    <property type="evidence" value="ECO:0007669"/>
    <property type="project" value="UniProtKB-UniPathway"/>
</dbReference>